<dbReference type="InterPro" id="IPR011002">
    <property type="entry name" value="FliG_a-hlx"/>
</dbReference>
<keyword evidence="14" id="KW-0966">Cell projection</keyword>
<evidence type="ECO:0000256" key="3">
    <source>
        <dbReference type="ARBA" id="ARBA00010299"/>
    </source>
</evidence>
<dbReference type="PANTHER" id="PTHR30534:SF0">
    <property type="entry name" value="FLAGELLAR MOTOR SWITCH PROTEIN FLIG"/>
    <property type="match status" value="1"/>
</dbReference>
<feature type="domain" description="Flagellar motor switch protein FliG N-terminal" evidence="13">
    <location>
        <begin position="16"/>
        <end position="117"/>
    </location>
</feature>
<dbReference type="Pfam" id="PF01706">
    <property type="entry name" value="FliG_C"/>
    <property type="match status" value="1"/>
</dbReference>
<keyword evidence="14" id="KW-0282">Flagellum</keyword>
<evidence type="ECO:0000256" key="8">
    <source>
        <dbReference type="ARBA" id="ARBA00023136"/>
    </source>
</evidence>
<dbReference type="GO" id="GO:0005886">
    <property type="term" value="C:plasma membrane"/>
    <property type="evidence" value="ECO:0007669"/>
    <property type="project" value="UniProtKB-SubCell"/>
</dbReference>
<dbReference type="GO" id="GO:0006935">
    <property type="term" value="P:chemotaxis"/>
    <property type="evidence" value="ECO:0007669"/>
    <property type="project" value="UniProtKB-KW"/>
</dbReference>
<evidence type="ECO:0000256" key="5">
    <source>
        <dbReference type="ARBA" id="ARBA00022475"/>
    </source>
</evidence>
<evidence type="ECO:0000256" key="2">
    <source>
        <dbReference type="ARBA" id="ARBA00004413"/>
    </source>
</evidence>
<dbReference type="KEGG" id="msl:Msil_0021"/>
<dbReference type="Pfam" id="PF14841">
    <property type="entry name" value="FliG_M"/>
    <property type="match status" value="1"/>
</dbReference>
<keyword evidence="8" id="KW-0472">Membrane</keyword>
<evidence type="ECO:0000256" key="1">
    <source>
        <dbReference type="ARBA" id="ARBA00004117"/>
    </source>
</evidence>
<comment type="function">
    <text evidence="10">FliG is one of three proteins (FliG, FliN, FliM) that forms the rotor-mounted switch complex (C ring), located at the base of the basal body. This complex interacts with the CheY and CheZ chemotaxis proteins, in addition to contacting components of the motor that determine the direction of flagellar rotation.</text>
</comment>
<sequence>MAAILAQPVGPGQRLLRGPEKVAALLLAMGKPLASQLLKHFDVDELKQITRSVADLGVVSSPTLENLVEEFAAQFAKGVDLLGSPNEVEQMLDGVLSPEQIADVMSDVTGNSNEAMWERLSNVPEAVFSSYLMKEHPQTAALILSKVTPVCAAKVMGQFPRELRNEMMRRMLSIAPVAEGAVRIIQAQLQEDLLSNLSRQSGSEQNARIANIINKMDRDQMEDVMQSLAAARPKAAEVLRGLMFTFDDIVKLQTKARSILFDKIPTELVVLALKGTDASFRDAILSSLAARARRIVDSELANGGPALQRDVLKARRMIADTALELSNTGEIELTSPEDEDELYE</sequence>
<evidence type="ECO:0000313" key="14">
    <source>
        <dbReference type="EMBL" id="ACK49004.1"/>
    </source>
</evidence>
<name>B8EL09_METSB</name>
<evidence type="ECO:0000256" key="7">
    <source>
        <dbReference type="ARBA" id="ARBA00022779"/>
    </source>
</evidence>
<dbReference type="GO" id="GO:0003774">
    <property type="term" value="F:cytoskeletal motor activity"/>
    <property type="evidence" value="ECO:0007669"/>
    <property type="project" value="InterPro"/>
</dbReference>
<comment type="similarity">
    <text evidence="3">Belongs to the FliG family.</text>
</comment>
<dbReference type="Gene3D" id="1.10.220.30">
    <property type="match status" value="3"/>
</dbReference>
<dbReference type="PANTHER" id="PTHR30534">
    <property type="entry name" value="FLAGELLAR MOTOR SWITCH PROTEIN FLIG"/>
    <property type="match status" value="1"/>
</dbReference>
<keyword evidence="9" id="KW-0975">Bacterial flagellum</keyword>
<protein>
    <recommendedName>
        <fullName evidence="4">Flagellar motor switch protein FliG</fullName>
    </recommendedName>
</protein>
<proteinExistence type="inferred from homology"/>
<dbReference type="InterPro" id="IPR028263">
    <property type="entry name" value="FliG_N"/>
</dbReference>
<evidence type="ECO:0000259" key="13">
    <source>
        <dbReference type="Pfam" id="PF14842"/>
    </source>
</evidence>
<evidence type="ECO:0000256" key="10">
    <source>
        <dbReference type="ARBA" id="ARBA00025598"/>
    </source>
</evidence>
<evidence type="ECO:0000259" key="11">
    <source>
        <dbReference type="Pfam" id="PF01706"/>
    </source>
</evidence>
<keyword evidence="14" id="KW-0969">Cilium</keyword>
<dbReference type="GO" id="GO:0009425">
    <property type="term" value="C:bacterial-type flagellum basal body"/>
    <property type="evidence" value="ECO:0007669"/>
    <property type="project" value="UniProtKB-SubCell"/>
</dbReference>
<reference evidence="14 15" key="1">
    <citation type="journal article" date="2010" name="J. Bacteriol.">
        <title>Complete genome sequence of the aerobic facultative methanotroph Methylocella silvestris BL2.</title>
        <authorList>
            <person name="Chen Y."/>
            <person name="Crombie A."/>
            <person name="Rahman M.T."/>
            <person name="Dedysh S.N."/>
            <person name="Liesack W."/>
            <person name="Stott M.B."/>
            <person name="Alam M."/>
            <person name="Theisen A.R."/>
            <person name="Murrell J.C."/>
            <person name="Dunfield P.F."/>
        </authorList>
    </citation>
    <scope>NUCLEOTIDE SEQUENCE [LARGE SCALE GENOMIC DNA]</scope>
    <source>
        <strain evidence="15">DSM 15510 / CIP 108128 / LMG 27833 / NCIMB 13906 / BL2</strain>
    </source>
</reference>
<dbReference type="SUPFAM" id="SSF48029">
    <property type="entry name" value="FliG"/>
    <property type="match status" value="2"/>
</dbReference>
<dbReference type="OrthoDB" id="9780302at2"/>
<evidence type="ECO:0000256" key="6">
    <source>
        <dbReference type="ARBA" id="ARBA00022500"/>
    </source>
</evidence>
<organism evidence="14 15">
    <name type="scientific">Methylocella silvestris (strain DSM 15510 / CIP 108128 / LMG 27833 / NCIMB 13906 / BL2)</name>
    <dbReference type="NCBI Taxonomy" id="395965"/>
    <lineage>
        <taxon>Bacteria</taxon>
        <taxon>Pseudomonadati</taxon>
        <taxon>Pseudomonadota</taxon>
        <taxon>Alphaproteobacteria</taxon>
        <taxon>Hyphomicrobiales</taxon>
        <taxon>Beijerinckiaceae</taxon>
        <taxon>Methylocella</taxon>
    </lineage>
</organism>
<dbReference type="InterPro" id="IPR000090">
    <property type="entry name" value="Flg_Motor_Flig"/>
</dbReference>
<dbReference type="AlphaFoldDB" id="B8EL09"/>
<dbReference type="STRING" id="395965.Msil_0021"/>
<dbReference type="eggNOG" id="COG1536">
    <property type="taxonomic scope" value="Bacteria"/>
</dbReference>
<dbReference type="InterPro" id="IPR023087">
    <property type="entry name" value="Flg_Motor_Flig_C"/>
</dbReference>
<comment type="subcellular location">
    <subcellularLocation>
        <location evidence="1">Bacterial flagellum basal body</location>
    </subcellularLocation>
    <subcellularLocation>
        <location evidence="2">Cell membrane</location>
        <topology evidence="2">Peripheral membrane protein</topology>
        <orientation evidence="2">Cytoplasmic side</orientation>
    </subcellularLocation>
</comment>
<dbReference type="HOGENOM" id="CLU_047835_0_1_5"/>
<dbReference type="RefSeq" id="WP_012589074.1">
    <property type="nucleotide sequence ID" value="NC_011666.1"/>
</dbReference>
<evidence type="ECO:0000256" key="4">
    <source>
        <dbReference type="ARBA" id="ARBA00021870"/>
    </source>
</evidence>
<keyword evidence="7" id="KW-0283">Flagellar rotation</keyword>
<dbReference type="Proteomes" id="UP000002257">
    <property type="component" value="Chromosome"/>
</dbReference>
<evidence type="ECO:0000256" key="9">
    <source>
        <dbReference type="ARBA" id="ARBA00023143"/>
    </source>
</evidence>
<dbReference type="InterPro" id="IPR032779">
    <property type="entry name" value="FliG_M"/>
</dbReference>
<accession>B8EL09</accession>
<dbReference type="GO" id="GO:0071973">
    <property type="term" value="P:bacterial-type flagellum-dependent cell motility"/>
    <property type="evidence" value="ECO:0007669"/>
    <property type="project" value="InterPro"/>
</dbReference>
<evidence type="ECO:0000313" key="15">
    <source>
        <dbReference type="Proteomes" id="UP000002257"/>
    </source>
</evidence>
<feature type="domain" description="Flagellar motor switch protein FliG middle" evidence="12">
    <location>
        <begin position="129"/>
        <end position="199"/>
    </location>
</feature>
<dbReference type="EMBL" id="CP001280">
    <property type="protein sequence ID" value="ACK49004.1"/>
    <property type="molecule type" value="Genomic_DNA"/>
</dbReference>
<dbReference type="Pfam" id="PF14842">
    <property type="entry name" value="FliG_N"/>
    <property type="match status" value="1"/>
</dbReference>
<keyword evidence="15" id="KW-1185">Reference proteome</keyword>
<evidence type="ECO:0000259" key="12">
    <source>
        <dbReference type="Pfam" id="PF14841"/>
    </source>
</evidence>
<keyword evidence="5" id="KW-1003">Cell membrane</keyword>
<keyword evidence="6" id="KW-0145">Chemotaxis</keyword>
<feature type="domain" description="Flagellar motor switch protein FliG C-terminal" evidence="11">
    <location>
        <begin position="227"/>
        <end position="333"/>
    </location>
</feature>
<dbReference type="PRINTS" id="PR00954">
    <property type="entry name" value="FLGMOTORFLIG"/>
</dbReference>
<gene>
    <name evidence="14" type="ordered locus">Msil_0021</name>
</gene>